<dbReference type="Pfam" id="PF26113">
    <property type="entry name" value="GH16_XgeA"/>
    <property type="match status" value="1"/>
</dbReference>
<dbReference type="InterPro" id="IPR000757">
    <property type="entry name" value="Beta-glucanase-like"/>
</dbReference>
<evidence type="ECO:0000256" key="1">
    <source>
        <dbReference type="SAM" id="SignalP"/>
    </source>
</evidence>
<evidence type="ECO:0000313" key="3">
    <source>
        <dbReference type="EMBL" id="KAJ8663047.1"/>
    </source>
</evidence>
<dbReference type="GO" id="GO:0009251">
    <property type="term" value="P:glucan catabolic process"/>
    <property type="evidence" value="ECO:0007669"/>
    <property type="project" value="TreeGrafter"/>
</dbReference>
<reference evidence="3 4" key="1">
    <citation type="submission" date="2023-03" db="EMBL/GenBank/DDBJ databases">
        <title>Genome sequence of Lichtheimia ornata CBS 291.66.</title>
        <authorList>
            <person name="Mohabir J.T."/>
            <person name="Shea T.P."/>
            <person name="Kurbessoian T."/>
            <person name="Berby B."/>
            <person name="Fontaine J."/>
            <person name="Livny J."/>
            <person name="Gnirke A."/>
            <person name="Stajich J.E."/>
            <person name="Cuomo C.A."/>
        </authorList>
    </citation>
    <scope>NUCLEOTIDE SEQUENCE [LARGE SCALE GENOMIC DNA]</scope>
    <source>
        <strain evidence="3">CBS 291.66</strain>
    </source>
</reference>
<dbReference type="GeneID" id="83208642"/>
<comment type="caution">
    <text evidence="3">The sequence shown here is derived from an EMBL/GenBank/DDBJ whole genome shotgun (WGS) entry which is preliminary data.</text>
</comment>
<keyword evidence="4" id="KW-1185">Reference proteome</keyword>
<dbReference type="PROSITE" id="PS51762">
    <property type="entry name" value="GH16_2"/>
    <property type="match status" value="1"/>
</dbReference>
<dbReference type="InterPro" id="IPR050546">
    <property type="entry name" value="Glycosyl_Hydrlase_16"/>
</dbReference>
<keyword evidence="1" id="KW-0732">Signal</keyword>
<dbReference type="SUPFAM" id="SSF49899">
    <property type="entry name" value="Concanavalin A-like lectins/glucanases"/>
    <property type="match status" value="1"/>
</dbReference>
<evidence type="ECO:0000313" key="4">
    <source>
        <dbReference type="Proteomes" id="UP001234581"/>
    </source>
</evidence>
<organism evidence="3 4">
    <name type="scientific">Lichtheimia ornata</name>
    <dbReference type="NCBI Taxonomy" id="688661"/>
    <lineage>
        <taxon>Eukaryota</taxon>
        <taxon>Fungi</taxon>
        <taxon>Fungi incertae sedis</taxon>
        <taxon>Mucoromycota</taxon>
        <taxon>Mucoromycotina</taxon>
        <taxon>Mucoromycetes</taxon>
        <taxon>Mucorales</taxon>
        <taxon>Lichtheimiaceae</taxon>
        <taxon>Lichtheimia</taxon>
    </lineage>
</organism>
<accession>A0AAD8DIL9</accession>
<dbReference type="AlphaFoldDB" id="A0AAD8DIL9"/>
<evidence type="ECO:0000259" key="2">
    <source>
        <dbReference type="PROSITE" id="PS51762"/>
    </source>
</evidence>
<dbReference type="PANTHER" id="PTHR10963:SF24">
    <property type="entry name" value="GLYCOSIDASE C21B10.07-RELATED"/>
    <property type="match status" value="1"/>
</dbReference>
<gene>
    <name evidence="3" type="ORF">O0I10_001224</name>
</gene>
<dbReference type="EMBL" id="JARTCD010000003">
    <property type="protein sequence ID" value="KAJ8663047.1"/>
    <property type="molecule type" value="Genomic_DNA"/>
</dbReference>
<dbReference type="RefSeq" id="XP_058347959.1">
    <property type="nucleotide sequence ID" value="XM_058481321.1"/>
</dbReference>
<sequence>MARSPPSLILAVLGLLLMTTTTTTHARSWQLKTTHQGPSFFDGFSFFNYPDPTHGFVDYVDQHTATRLGLLDFDEDEDDDIVVIKSGAASAKGRSSIRLQSDTTYNQGLFLFDVEHMPAGCGTWPAIWLNGPDWPNGGEIDVVEGVNLQKRNLITLHTGQACEIGQSINQHTPKPTGHVLTSKCQLNSPGQQPHQGCTVEYESSHSYGRTFNNHGGGVFALQIDHEGIQSWFFDRSHIPDDIEDNVPILEPSRWWADDHYRPAALFPFDGIHCNATAFHDLRIIINLTFCGEWAGQPEVYHQDCPGSCVDYVKNAPLPEAYWRIRSVKVYQ</sequence>
<dbReference type="Proteomes" id="UP001234581">
    <property type="component" value="Unassembled WGS sequence"/>
</dbReference>
<feature type="chain" id="PRO_5041917752" description="GH16 domain-containing protein" evidence="1">
    <location>
        <begin position="27"/>
        <end position="331"/>
    </location>
</feature>
<dbReference type="PANTHER" id="PTHR10963">
    <property type="entry name" value="GLYCOSYL HYDROLASE-RELATED"/>
    <property type="match status" value="1"/>
</dbReference>
<name>A0AAD8DIL9_9FUNG</name>
<dbReference type="InterPro" id="IPR013320">
    <property type="entry name" value="ConA-like_dom_sf"/>
</dbReference>
<dbReference type="GO" id="GO:0004553">
    <property type="term" value="F:hydrolase activity, hydrolyzing O-glycosyl compounds"/>
    <property type="evidence" value="ECO:0007669"/>
    <property type="project" value="InterPro"/>
</dbReference>
<dbReference type="Gene3D" id="2.60.120.200">
    <property type="match status" value="1"/>
</dbReference>
<feature type="signal peptide" evidence="1">
    <location>
        <begin position="1"/>
        <end position="26"/>
    </location>
</feature>
<proteinExistence type="predicted"/>
<dbReference type="CDD" id="cd02181">
    <property type="entry name" value="GH16_fungal_Lam16A_glucanase"/>
    <property type="match status" value="1"/>
</dbReference>
<feature type="domain" description="GH16" evidence="2">
    <location>
        <begin position="27"/>
        <end position="320"/>
    </location>
</feature>
<protein>
    <recommendedName>
        <fullName evidence="2">GH16 domain-containing protein</fullName>
    </recommendedName>
</protein>